<reference evidence="2" key="1">
    <citation type="submission" date="2018-08" db="EMBL/GenBank/DDBJ databases">
        <title>Genome of Lactobacillus sp. HBUAS52074.</title>
        <authorList>
            <person name="Guo Z."/>
            <person name="Zhang Z.D."/>
        </authorList>
    </citation>
    <scope>NUCLEOTIDE SEQUENCE [LARGE SCALE GENOMIC DNA]</scope>
    <source>
        <strain evidence="2">HBUAS52074</strain>
    </source>
</reference>
<organism evidence="1 2">
    <name type="scientific">Companilactobacillus zhachilii</name>
    <dbReference type="NCBI Taxonomy" id="2304606"/>
    <lineage>
        <taxon>Bacteria</taxon>
        <taxon>Bacillati</taxon>
        <taxon>Bacillota</taxon>
        <taxon>Bacilli</taxon>
        <taxon>Lactobacillales</taxon>
        <taxon>Lactobacillaceae</taxon>
        <taxon>Companilactobacillus</taxon>
    </lineage>
</organism>
<evidence type="ECO:0000313" key="1">
    <source>
        <dbReference type="EMBL" id="AYE38410.1"/>
    </source>
</evidence>
<proteinExistence type="predicted"/>
<dbReference type="OrthoDB" id="6440753at2"/>
<dbReference type="RefSeq" id="WP_120142659.1">
    <property type="nucleotide sequence ID" value="NZ_CP031933.2"/>
</dbReference>
<dbReference type="EMBL" id="CP031933">
    <property type="protein sequence ID" value="AYE38410.1"/>
    <property type="molecule type" value="Genomic_DNA"/>
</dbReference>
<keyword evidence="2" id="KW-1185">Reference proteome</keyword>
<dbReference type="AlphaFoldDB" id="A0A386PVB3"/>
<evidence type="ECO:0000313" key="2">
    <source>
        <dbReference type="Proteomes" id="UP000267208"/>
    </source>
</evidence>
<name>A0A386PVB3_9LACO</name>
<dbReference type="Proteomes" id="UP000267208">
    <property type="component" value="Chromosome"/>
</dbReference>
<dbReference type="KEGG" id="lzh:D1B17_07070"/>
<accession>A0A386PVB3</accession>
<gene>
    <name evidence="1" type="ORF">D1B17_07070</name>
</gene>
<sequence>MPQFTGSTFLGQLVIPEIWAQYINNDNTKTNRLLTSGAITADDVMGAHLQDPGRLMNIPVLNDLYGDPQDWNDTDDIKVNSLTTDQHNAIKFYQAMAYGASDFGQQVSGANVQARITSRFSNYWQGQDQRLLLALLNNMYLIDDLKQEKSFGFDTAKDLSTGDYLAALSRMGDVATPSLTRLVVNSATVFAMREQNLIADVQPSQGATNLTTYNGISIVEDDDIELAADGTTTMYALSDGAMRYSTAPSSQNAVEVTRDALGKGGQSAIINRRIVSMHPNGLGYDVTQSYEGLTVNKLESATVPYYKIVTDPRNIGVVAYKFKVDPKYVVTNINTKAKKTAASTSGTTTGK</sequence>
<protein>
    <submittedName>
        <fullName evidence="1">Capsid protein</fullName>
    </submittedName>
</protein>